<keyword evidence="1" id="KW-0560">Oxidoreductase</keyword>
<dbReference type="Proteomes" id="UP000565715">
    <property type="component" value="Unassembled WGS sequence"/>
</dbReference>
<gene>
    <name evidence="4" type="ORF">HGA13_01500</name>
</gene>
<evidence type="ECO:0000256" key="1">
    <source>
        <dbReference type="ARBA" id="ARBA00023002"/>
    </source>
</evidence>
<reference evidence="4 5" key="1">
    <citation type="submission" date="2020-04" db="EMBL/GenBank/DDBJ databases">
        <title>MicrobeNet Type strains.</title>
        <authorList>
            <person name="Nicholson A.C."/>
        </authorList>
    </citation>
    <scope>NUCLEOTIDE SEQUENCE [LARGE SCALE GENOMIC DNA]</scope>
    <source>
        <strain evidence="4 5">DSM 45078</strain>
    </source>
</reference>
<dbReference type="PANTHER" id="PTHR43157">
    <property type="entry name" value="PHOSPHATIDYLINOSITOL-GLYCAN BIOSYNTHESIS CLASS F PROTEIN-RELATED"/>
    <property type="match status" value="1"/>
</dbReference>
<dbReference type="EMBL" id="JAAXOO010000001">
    <property type="protein sequence ID" value="NKY31752.1"/>
    <property type="molecule type" value="Genomic_DNA"/>
</dbReference>
<dbReference type="RefSeq" id="WP_084470510.1">
    <property type="nucleotide sequence ID" value="NZ_JAAXOO010000001.1"/>
</dbReference>
<dbReference type="InterPro" id="IPR002347">
    <property type="entry name" value="SDR_fam"/>
</dbReference>
<dbReference type="Gene3D" id="3.40.50.720">
    <property type="entry name" value="NAD(P)-binding Rossmann-like Domain"/>
    <property type="match status" value="1"/>
</dbReference>
<name>A0A846X752_9NOCA</name>
<feature type="region of interest" description="Disordered" evidence="3">
    <location>
        <begin position="313"/>
        <end position="353"/>
    </location>
</feature>
<dbReference type="NCBIfam" id="NF004846">
    <property type="entry name" value="PRK06197.1"/>
    <property type="match status" value="1"/>
</dbReference>
<evidence type="ECO:0000256" key="2">
    <source>
        <dbReference type="RuleBase" id="RU000363"/>
    </source>
</evidence>
<accession>A0A846X752</accession>
<evidence type="ECO:0000256" key="3">
    <source>
        <dbReference type="SAM" id="MobiDB-lite"/>
    </source>
</evidence>
<proteinExistence type="inferred from homology"/>
<evidence type="ECO:0000313" key="4">
    <source>
        <dbReference type="EMBL" id="NKY31752.1"/>
    </source>
</evidence>
<dbReference type="PANTHER" id="PTHR43157:SF31">
    <property type="entry name" value="PHOSPHATIDYLINOSITOL-GLYCAN BIOSYNTHESIS CLASS F PROTEIN"/>
    <property type="match status" value="1"/>
</dbReference>
<dbReference type="AlphaFoldDB" id="A0A846X752"/>
<dbReference type="InterPro" id="IPR036291">
    <property type="entry name" value="NAD(P)-bd_dom_sf"/>
</dbReference>
<dbReference type="GO" id="GO:0016491">
    <property type="term" value="F:oxidoreductase activity"/>
    <property type="evidence" value="ECO:0007669"/>
    <property type="project" value="UniProtKB-KW"/>
</dbReference>
<keyword evidence="5" id="KW-1185">Reference proteome</keyword>
<dbReference type="SUPFAM" id="SSF51735">
    <property type="entry name" value="NAD(P)-binding Rossmann-fold domains"/>
    <property type="match status" value="1"/>
</dbReference>
<protein>
    <submittedName>
        <fullName evidence="4">SDR family NAD(P)-dependent oxidoreductase</fullName>
    </submittedName>
</protein>
<evidence type="ECO:0000313" key="5">
    <source>
        <dbReference type="Proteomes" id="UP000565715"/>
    </source>
</evidence>
<comment type="caution">
    <text evidence="4">The sequence shown here is derived from an EMBL/GenBank/DDBJ whole genome shotgun (WGS) entry which is preliminary data.</text>
</comment>
<comment type="similarity">
    <text evidence="2">Belongs to the short-chain dehydrogenases/reductases (SDR) family.</text>
</comment>
<dbReference type="PRINTS" id="PR00081">
    <property type="entry name" value="GDHRDH"/>
</dbReference>
<dbReference type="Pfam" id="PF00106">
    <property type="entry name" value="adh_short"/>
    <property type="match status" value="1"/>
</dbReference>
<feature type="region of interest" description="Disordered" evidence="3">
    <location>
        <begin position="1"/>
        <end position="23"/>
    </location>
</feature>
<organism evidence="4 5">
    <name type="scientific">Nocardia speluncae</name>
    <dbReference type="NCBI Taxonomy" id="419477"/>
    <lineage>
        <taxon>Bacteria</taxon>
        <taxon>Bacillati</taxon>
        <taxon>Actinomycetota</taxon>
        <taxon>Actinomycetes</taxon>
        <taxon>Mycobacteriales</taxon>
        <taxon>Nocardiaceae</taxon>
        <taxon>Nocardia</taxon>
    </lineage>
</organism>
<dbReference type="CDD" id="cd05327">
    <property type="entry name" value="retinol-DH_like_SDR_c_like"/>
    <property type="match status" value="1"/>
</dbReference>
<sequence>MSSSNQPWTVAEAPDQSGRTAMVTGSNTGIGLEVARGLARRGARVILACRNDTAAAHAKRDIEDSAPGADIRTTHVDIGSLASIADCARRLHAELPRLDLLINNAGVVTGTRTLTADGFESDFGINFLGHFALTAQLIDLLTAAPAGRVVGVGSLSHGRGNAELDFDDLQSEHSFGRLLTYSRSKMAATTFMVELQRRLATARVPALSVGAHPGGVRSTILREQSLVARIAYSGVVMTLARLFTQTPEQGALPILRAALDPAVQGGGFFGPANRWGLVGPPIAVPAAPSAHDPETGRRLWAVAEELTGVEFSIGTTDAATTDPAISDDARTARPIAPPSKEAADEGAALERGR</sequence>
<dbReference type="PRINTS" id="PR00080">
    <property type="entry name" value="SDRFAMILY"/>
</dbReference>